<keyword evidence="2" id="KW-1185">Reference proteome</keyword>
<protein>
    <submittedName>
        <fullName evidence="1">Uncharacterized protein</fullName>
    </submittedName>
</protein>
<organism evidence="2">
    <name type="scientific">Camponotus floridanus</name>
    <name type="common">Florida carpenter ant</name>
    <dbReference type="NCBI Taxonomy" id="104421"/>
    <lineage>
        <taxon>Eukaryota</taxon>
        <taxon>Metazoa</taxon>
        <taxon>Ecdysozoa</taxon>
        <taxon>Arthropoda</taxon>
        <taxon>Hexapoda</taxon>
        <taxon>Insecta</taxon>
        <taxon>Pterygota</taxon>
        <taxon>Neoptera</taxon>
        <taxon>Endopterygota</taxon>
        <taxon>Hymenoptera</taxon>
        <taxon>Apocrita</taxon>
        <taxon>Aculeata</taxon>
        <taxon>Formicoidea</taxon>
        <taxon>Formicidae</taxon>
        <taxon>Formicinae</taxon>
        <taxon>Camponotus</taxon>
    </lineage>
</organism>
<accession>E2AT57</accession>
<dbReference type="AlphaFoldDB" id="E2AT57"/>
<reference evidence="1 2" key="1">
    <citation type="journal article" date="2010" name="Science">
        <title>Genomic comparison of the ants Camponotus floridanus and Harpegnathos saltator.</title>
        <authorList>
            <person name="Bonasio R."/>
            <person name="Zhang G."/>
            <person name="Ye C."/>
            <person name="Mutti N.S."/>
            <person name="Fang X."/>
            <person name="Qin N."/>
            <person name="Donahue G."/>
            <person name="Yang P."/>
            <person name="Li Q."/>
            <person name="Li C."/>
            <person name="Zhang P."/>
            <person name="Huang Z."/>
            <person name="Berger S.L."/>
            <person name="Reinberg D."/>
            <person name="Wang J."/>
            <person name="Liebig J."/>
        </authorList>
    </citation>
    <scope>NUCLEOTIDE SEQUENCE [LARGE SCALE GENOMIC DNA]</scope>
    <source>
        <strain evidence="2">C129</strain>
    </source>
</reference>
<sequence>MRSVMTSHSIKNQGAEYNFEFSTTCFFRCKVRQTFGGASRSINPAWARTALGNHRDDFRAV</sequence>
<proteinExistence type="predicted"/>
<name>E2AT57_CAMFO</name>
<gene>
    <name evidence="1" type="ORF">EAG_08689</name>
</gene>
<dbReference type="EMBL" id="GL442513">
    <property type="protein sequence ID" value="EFN63381.1"/>
    <property type="molecule type" value="Genomic_DNA"/>
</dbReference>
<evidence type="ECO:0000313" key="2">
    <source>
        <dbReference type="Proteomes" id="UP000000311"/>
    </source>
</evidence>
<dbReference type="Proteomes" id="UP000000311">
    <property type="component" value="Unassembled WGS sequence"/>
</dbReference>
<dbReference type="InParanoid" id="E2AT57"/>
<evidence type="ECO:0000313" key="1">
    <source>
        <dbReference type="EMBL" id="EFN63381.1"/>
    </source>
</evidence>